<evidence type="ECO:0000313" key="2">
    <source>
        <dbReference type="Proteomes" id="UP000808215"/>
    </source>
</evidence>
<protein>
    <submittedName>
        <fullName evidence="1">Uncharacterized protein</fullName>
    </submittedName>
</protein>
<reference evidence="1 2" key="1">
    <citation type="submission" date="2020-11" db="EMBL/GenBank/DDBJ databases">
        <title>Enhanced detection system for hospital associated transmission using whole genome sequencing surveillance.</title>
        <authorList>
            <person name="Harrison L.H."/>
            <person name="Van Tyne D."/>
            <person name="Marsh J.W."/>
            <person name="Griffith M.P."/>
            <person name="Snyder D.J."/>
            <person name="Cooper V.S."/>
            <person name="Mustapha M."/>
        </authorList>
    </citation>
    <scope>NUCLEOTIDE SEQUENCE [LARGE SCALE GENOMIC DNA]</scope>
    <source>
        <strain evidence="1 2">BC00020</strain>
    </source>
</reference>
<gene>
    <name evidence="1" type="ORF">I5589_10430</name>
</gene>
<accession>A0ABS1ATM3</accession>
<sequence>MNTEQNRQALVVDERMAPAQAEEMKRIVRDASHHPMFPRMCLSCGARETLDGSVPCGH</sequence>
<evidence type="ECO:0000313" key="1">
    <source>
        <dbReference type="EMBL" id="MBJ9687496.1"/>
    </source>
</evidence>
<dbReference type="RefSeq" id="WP_200091288.1">
    <property type="nucleotide sequence ID" value="NZ_JADVKH010000018.1"/>
</dbReference>
<dbReference type="EMBL" id="JADVKH010000018">
    <property type="protein sequence ID" value="MBJ9687496.1"/>
    <property type="molecule type" value="Genomic_DNA"/>
</dbReference>
<name>A0ABS1ATM3_BURVI</name>
<proteinExistence type="predicted"/>
<keyword evidence="2" id="KW-1185">Reference proteome</keyword>
<organism evidence="1 2">
    <name type="scientific">Burkholderia vietnamiensis</name>
    <dbReference type="NCBI Taxonomy" id="60552"/>
    <lineage>
        <taxon>Bacteria</taxon>
        <taxon>Pseudomonadati</taxon>
        <taxon>Pseudomonadota</taxon>
        <taxon>Betaproteobacteria</taxon>
        <taxon>Burkholderiales</taxon>
        <taxon>Burkholderiaceae</taxon>
        <taxon>Burkholderia</taxon>
        <taxon>Burkholderia cepacia complex</taxon>
    </lineage>
</organism>
<dbReference type="Proteomes" id="UP000808215">
    <property type="component" value="Unassembled WGS sequence"/>
</dbReference>
<comment type="caution">
    <text evidence="1">The sequence shown here is derived from an EMBL/GenBank/DDBJ whole genome shotgun (WGS) entry which is preliminary data.</text>
</comment>